<proteinExistence type="predicted"/>
<dbReference type="EMBL" id="JAGDFM010000333">
    <property type="protein sequence ID" value="KAG7379714.1"/>
    <property type="molecule type" value="Genomic_DNA"/>
</dbReference>
<dbReference type="Proteomes" id="UP000694044">
    <property type="component" value="Unassembled WGS sequence"/>
</dbReference>
<organism evidence="4 5">
    <name type="scientific">Phytophthora pseudosyringae</name>
    <dbReference type="NCBI Taxonomy" id="221518"/>
    <lineage>
        <taxon>Eukaryota</taxon>
        <taxon>Sar</taxon>
        <taxon>Stramenopiles</taxon>
        <taxon>Oomycota</taxon>
        <taxon>Peronosporomycetes</taxon>
        <taxon>Peronosporales</taxon>
        <taxon>Peronosporaceae</taxon>
        <taxon>Phytophthora</taxon>
    </lineage>
</organism>
<accession>A0A8T1VJW2</accession>
<feature type="region of interest" description="Disordered" evidence="2">
    <location>
        <begin position="565"/>
        <end position="588"/>
    </location>
</feature>
<keyword evidence="3" id="KW-0812">Transmembrane</keyword>
<feature type="region of interest" description="Disordered" evidence="2">
    <location>
        <begin position="600"/>
        <end position="656"/>
    </location>
</feature>
<feature type="transmembrane region" description="Helical" evidence="3">
    <location>
        <begin position="94"/>
        <end position="114"/>
    </location>
</feature>
<evidence type="ECO:0000313" key="5">
    <source>
        <dbReference type="Proteomes" id="UP000694044"/>
    </source>
</evidence>
<feature type="coiled-coil region" evidence="1">
    <location>
        <begin position="305"/>
        <end position="335"/>
    </location>
</feature>
<feature type="transmembrane region" description="Helical" evidence="3">
    <location>
        <begin position="421"/>
        <end position="439"/>
    </location>
</feature>
<sequence>MGGGSLFQVGEAVEFWRVLIHLSILAFCLVLFEAALHHVEHKLSRYDKYQHMLRKAYRELMILGLLSLGLKVLKEVPGIHADSKTMLAFQVADLTIFILALALILQAIVVFSQLRKHNKVADRTELITAQDLVDAISPPAGTPPTAAQTQVSAFKWRFWSRKTTRGFEKEVVERRLLRHLFLRRFGLPQLFPFSKYLRRAQANQISHMIEVEPSMWVLLLAVAWGICGVLGSLQDLNVDLPEGHKLVEVFVVFAWVLVGVHIAVLLYFRSCVQQLLNAAGYSDSEPTLVDNLRVIAEEETAAWRNEAADNALDTMNRVQEELEEIEDRRNAERHALLRKDVGLQLMATCCRKINHRGDPKLRAGRAPSGVQAGTPDIHIRFFSRKAWHVGVMFLLILNGFFIALLVQCAVYDLDDIYEEFGLLPAMVVPLPLILNTFVFQQRMFRYFVVVCSVLRVDANTLGEVVNHFSEIVELRSEFATSLLDCLKDGDFTLLDLRRELHAYDPRQSGMVDVDKLRAVLSAFGFRLTRFRFNSVAMMLFELNGTKVEYGQVLRLLAVAQQETPTESCQQGSQRRQHPLLQRSQTSLDESGLRANRLTGLANRQVPLLPQPSLGSEPRPSDFVNMSTPGLRRLSATRASETQPNTKNDNGTRVRPPMLDRSYSHQFAGSSSRALHDMYNIRSESGSQMDNVPSDTVYTVL</sequence>
<feature type="transmembrane region" description="Helical" evidence="3">
    <location>
        <begin position="386"/>
        <end position="406"/>
    </location>
</feature>
<evidence type="ECO:0000256" key="1">
    <source>
        <dbReference type="SAM" id="Coils"/>
    </source>
</evidence>
<feature type="transmembrane region" description="Helical" evidence="3">
    <location>
        <begin position="246"/>
        <end position="268"/>
    </location>
</feature>
<evidence type="ECO:0000256" key="3">
    <source>
        <dbReference type="SAM" id="Phobius"/>
    </source>
</evidence>
<evidence type="ECO:0000256" key="2">
    <source>
        <dbReference type="SAM" id="MobiDB-lite"/>
    </source>
</evidence>
<gene>
    <name evidence="4" type="ORF">PHYPSEUDO_008243</name>
</gene>
<evidence type="ECO:0000313" key="4">
    <source>
        <dbReference type="EMBL" id="KAG7379714.1"/>
    </source>
</evidence>
<feature type="compositionally biased region" description="Polar residues" evidence="2">
    <location>
        <begin position="636"/>
        <end position="650"/>
    </location>
</feature>
<reference evidence="4" key="1">
    <citation type="submission" date="2021-02" db="EMBL/GenBank/DDBJ databases">
        <authorList>
            <person name="Palmer J.M."/>
        </authorList>
    </citation>
    <scope>NUCLEOTIDE SEQUENCE</scope>
    <source>
        <strain evidence="4">SCRP734</strain>
    </source>
</reference>
<keyword evidence="5" id="KW-1185">Reference proteome</keyword>
<feature type="transmembrane region" description="Helical" evidence="3">
    <location>
        <begin position="15"/>
        <end position="36"/>
    </location>
</feature>
<dbReference type="OrthoDB" id="68481at2759"/>
<feature type="transmembrane region" description="Helical" evidence="3">
    <location>
        <begin position="56"/>
        <end position="74"/>
    </location>
</feature>
<protein>
    <recommendedName>
        <fullName evidence="6">EF-hand domain-containing protein</fullName>
    </recommendedName>
</protein>
<name>A0A8T1VJW2_9STRA</name>
<evidence type="ECO:0008006" key="6">
    <source>
        <dbReference type="Google" id="ProtNLM"/>
    </source>
</evidence>
<dbReference type="AlphaFoldDB" id="A0A8T1VJW2"/>
<keyword evidence="3" id="KW-0472">Membrane</keyword>
<keyword evidence="3" id="KW-1133">Transmembrane helix</keyword>
<feature type="region of interest" description="Disordered" evidence="2">
    <location>
        <begin position="681"/>
        <end position="700"/>
    </location>
</feature>
<comment type="caution">
    <text evidence="4">The sequence shown here is derived from an EMBL/GenBank/DDBJ whole genome shotgun (WGS) entry which is preliminary data.</text>
</comment>
<keyword evidence="1" id="KW-0175">Coiled coil</keyword>
<feature type="transmembrane region" description="Helical" evidence="3">
    <location>
        <begin position="215"/>
        <end position="234"/>
    </location>
</feature>